<dbReference type="Proteomes" id="UP000005808">
    <property type="component" value="Unassembled WGS sequence"/>
</dbReference>
<dbReference type="OrthoDB" id="9118790at2"/>
<dbReference type="EMBL" id="AHJE01000093">
    <property type="protein sequence ID" value="EHP39418.1"/>
    <property type="molecule type" value="Genomic_DNA"/>
</dbReference>
<proteinExistence type="predicted"/>
<name>H1SDG4_9BURK</name>
<evidence type="ECO:0000313" key="2">
    <source>
        <dbReference type="Proteomes" id="UP000005808"/>
    </source>
</evidence>
<evidence type="ECO:0000313" key="1">
    <source>
        <dbReference type="EMBL" id="EHP39418.1"/>
    </source>
</evidence>
<dbReference type="AlphaFoldDB" id="H1SDG4"/>
<organism evidence="1 2">
    <name type="scientific">Cupriavidus basilensis OR16</name>
    <dbReference type="NCBI Taxonomy" id="1127483"/>
    <lineage>
        <taxon>Bacteria</taxon>
        <taxon>Pseudomonadati</taxon>
        <taxon>Pseudomonadota</taxon>
        <taxon>Betaproteobacteria</taxon>
        <taxon>Burkholderiales</taxon>
        <taxon>Burkholderiaceae</taxon>
        <taxon>Cupriavidus</taxon>
    </lineage>
</organism>
<protein>
    <recommendedName>
        <fullName evidence="3">RiboL-PSP-HEPN domain-containing protein</fullName>
    </recommendedName>
</protein>
<dbReference type="PATRIC" id="fig|1127483.3.peg.6326"/>
<reference evidence="1 2" key="1">
    <citation type="journal article" date="2012" name="J. Bacteriol.">
        <title>De Novo Genome Project of Cupriavidus basilensis OR16.</title>
        <authorList>
            <person name="Cserhati M."/>
            <person name="Kriszt B."/>
            <person name="Szoboszlay S."/>
            <person name="Toth A."/>
            <person name="Szabo I."/>
            <person name="Tancsics A."/>
            <person name="Nagy I."/>
            <person name="Horvath B."/>
            <person name="Nagy I."/>
            <person name="Kukolya J."/>
        </authorList>
    </citation>
    <scope>NUCLEOTIDE SEQUENCE [LARGE SCALE GENOMIC DNA]</scope>
    <source>
        <strain evidence="1 2">OR16</strain>
    </source>
</reference>
<comment type="caution">
    <text evidence="1">The sequence shown here is derived from an EMBL/GenBank/DDBJ whole genome shotgun (WGS) entry which is preliminary data.</text>
</comment>
<accession>H1SDG4</accession>
<dbReference type="RefSeq" id="WP_006162179.1">
    <property type="nucleotide sequence ID" value="NZ_AHJE01000093.1"/>
</dbReference>
<gene>
    <name evidence="1" type="ORF">OR16_31704</name>
</gene>
<sequence length="183" mass="20810">MRLNLLPSLIGRLNSDMELLLEQARGAMQPEHVFTPRHQDAIALQVDDHLKYLVICNLHAFVSELDACMDHMKQFMETVHDYVGQPIDDLKRKEIINGWMAADGIDPKWVVRLAGARNYVAHTGPLYLGIDISNEPWDLLLLKDNVAIPTPKQCFRLTELDRIARGFTACKAALQRHLMTLLS</sequence>
<evidence type="ECO:0008006" key="3">
    <source>
        <dbReference type="Google" id="ProtNLM"/>
    </source>
</evidence>